<keyword evidence="8" id="KW-1185">Reference proteome</keyword>
<dbReference type="OrthoDB" id="262547at2759"/>
<keyword evidence="4 6" id="KW-0472">Membrane</keyword>
<feature type="compositionally biased region" description="Low complexity" evidence="5">
    <location>
        <begin position="177"/>
        <end position="189"/>
    </location>
</feature>
<feature type="transmembrane region" description="Helical" evidence="6">
    <location>
        <begin position="6"/>
        <end position="31"/>
    </location>
</feature>
<feature type="compositionally biased region" description="Basic and acidic residues" evidence="5">
    <location>
        <begin position="130"/>
        <end position="139"/>
    </location>
</feature>
<name>A0A2P6VMA0_9CHLO</name>
<evidence type="ECO:0000313" key="8">
    <source>
        <dbReference type="Proteomes" id="UP000239649"/>
    </source>
</evidence>
<dbReference type="EMBL" id="LHPF02000003">
    <property type="protein sequence ID" value="PSC75218.1"/>
    <property type="molecule type" value="Genomic_DNA"/>
</dbReference>
<feature type="compositionally biased region" description="Low complexity" evidence="5">
    <location>
        <begin position="114"/>
        <end position="129"/>
    </location>
</feature>
<feature type="transmembrane region" description="Helical" evidence="6">
    <location>
        <begin position="377"/>
        <end position="399"/>
    </location>
</feature>
<dbReference type="AlphaFoldDB" id="A0A2P6VMA0"/>
<feature type="transmembrane region" description="Helical" evidence="6">
    <location>
        <begin position="317"/>
        <end position="341"/>
    </location>
</feature>
<feature type="region of interest" description="Disordered" evidence="5">
    <location>
        <begin position="114"/>
        <end position="209"/>
    </location>
</feature>
<feature type="transmembrane region" description="Helical" evidence="6">
    <location>
        <begin position="411"/>
        <end position="430"/>
    </location>
</feature>
<feature type="transmembrane region" description="Helical" evidence="6">
    <location>
        <begin position="38"/>
        <end position="56"/>
    </location>
</feature>
<evidence type="ECO:0000256" key="5">
    <source>
        <dbReference type="SAM" id="MobiDB-lite"/>
    </source>
</evidence>
<gene>
    <name evidence="7" type="ORF">C2E20_1805</name>
</gene>
<keyword evidence="3 6" id="KW-1133">Transmembrane helix</keyword>
<organism evidence="7 8">
    <name type="scientific">Micractinium conductrix</name>
    <dbReference type="NCBI Taxonomy" id="554055"/>
    <lineage>
        <taxon>Eukaryota</taxon>
        <taxon>Viridiplantae</taxon>
        <taxon>Chlorophyta</taxon>
        <taxon>core chlorophytes</taxon>
        <taxon>Trebouxiophyceae</taxon>
        <taxon>Chlorellales</taxon>
        <taxon>Chlorellaceae</taxon>
        <taxon>Chlorella clade</taxon>
        <taxon>Micractinium</taxon>
    </lineage>
</organism>
<feature type="transmembrane region" description="Helical" evidence="6">
    <location>
        <begin position="76"/>
        <end position="95"/>
    </location>
</feature>
<dbReference type="GO" id="GO:0016020">
    <property type="term" value="C:membrane"/>
    <property type="evidence" value="ECO:0007669"/>
    <property type="project" value="UniProtKB-SubCell"/>
</dbReference>
<protein>
    <submittedName>
        <fullName evidence="7">Iron permease 1</fullName>
    </submittedName>
</protein>
<dbReference type="Proteomes" id="UP000239649">
    <property type="component" value="Unassembled WGS sequence"/>
</dbReference>
<dbReference type="STRING" id="554055.A0A2P6VMA0"/>
<accession>A0A2P6VMA0</accession>
<evidence type="ECO:0000256" key="4">
    <source>
        <dbReference type="ARBA" id="ARBA00023136"/>
    </source>
</evidence>
<evidence type="ECO:0000256" key="3">
    <source>
        <dbReference type="ARBA" id="ARBA00022989"/>
    </source>
</evidence>
<comment type="caution">
    <text evidence="7">The sequence shown here is derived from an EMBL/GenBank/DDBJ whole genome shotgun (WGS) entry which is preliminary data.</text>
</comment>
<dbReference type="InterPro" id="IPR003689">
    <property type="entry name" value="ZIP"/>
</dbReference>
<dbReference type="PANTHER" id="PTHR11040:SF205">
    <property type="entry name" value="ZINC TRANSPORTER ZUPT"/>
    <property type="match status" value="1"/>
</dbReference>
<feature type="compositionally biased region" description="Low complexity" evidence="5">
    <location>
        <begin position="152"/>
        <end position="163"/>
    </location>
</feature>
<comment type="subcellular location">
    <subcellularLocation>
        <location evidence="1">Membrane</location>
        <topology evidence="1">Multi-pass membrane protein</topology>
    </subcellularLocation>
</comment>
<feature type="region of interest" description="Disordered" evidence="5">
    <location>
        <begin position="242"/>
        <end position="267"/>
    </location>
</feature>
<dbReference type="GO" id="GO:0005385">
    <property type="term" value="F:zinc ion transmembrane transporter activity"/>
    <property type="evidence" value="ECO:0007669"/>
    <property type="project" value="TreeGrafter"/>
</dbReference>
<evidence type="ECO:0000313" key="7">
    <source>
        <dbReference type="EMBL" id="PSC75218.1"/>
    </source>
</evidence>
<feature type="transmembrane region" description="Helical" evidence="6">
    <location>
        <begin position="288"/>
        <end position="311"/>
    </location>
</feature>
<evidence type="ECO:0000256" key="2">
    <source>
        <dbReference type="ARBA" id="ARBA00022692"/>
    </source>
</evidence>
<evidence type="ECO:0000256" key="6">
    <source>
        <dbReference type="SAM" id="Phobius"/>
    </source>
</evidence>
<dbReference type="Pfam" id="PF02535">
    <property type="entry name" value="Zip"/>
    <property type="match status" value="1"/>
</dbReference>
<dbReference type="PANTHER" id="PTHR11040">
    <property type="entry name" value="ZINC/IRON TRANSPORTER"/>
    <property type="match status" value="1"/>
</dbReference>
<keyword evidence="2 6" id="KW-0812">Transmembrane</keyword>
<sequence length="432" mass="44244">MVAEGNVGLAFGLVAAAGMATCLGACIVFCASLAKKRLLAASLGFAAGVMLFVSFAEIMMRKSFAGFQTVSGSTNAAYRWTMMSFFGGMLVIAILDKLVHAIAHLGATHAMRKGSGASASASTANLLTSEDQKEAREGGRPAGPPRPVAIMQRRSGGAAQQGQRDVEELGSAGTTPRAQHAQHAQRADAGAGGDSESDEASADARGRGLSAPAPLIEPCCAVTSAVLAASCPDTVANAGGVDADASRPRGPGEGSEGQHAATSSRTPPAVVEIMEADHHAFMLKKMGLLTALAIFIHNFPEGLATFVGALADTSVGVGLAVAIAMHNIPEGICVAMPIYYATGSRWKGFCWAFLSGVSEPVGALVGYLILGNGSNDLSFAIVFGLVSGMMVYISIKELIPTALRYDPQDSVATTACVIGMVVMAASLMLFTI</sequence>
<feature type="transmembrane region" description="Helical" evidence="6">
    <location>
        <begin position="348"/>
        <end position="371"/>
    </location>
</feature>
<evidence type="ECO:0000256" key="1">
    <source>
        <dbReference type="ARBA" id="ARBA00004141"/>
    </source>
</evidence>
<proteinExistence type="predicted"/>
<reference evidence="7 8" key="1">
    <citation type="journal article" date="2018" name="Plant J.">
        <title>Genome sequences of Chlorella sorokiniana UTEX 1602 and Micractinium conductrix SAG 241.80: implications to maltose excretion by a green alga.</title>
        <authorList>
            <person name="Arriola M.B."/>
            <person name="Velmurugan N."/>
            <person name="Zhang Y."/>
            <person name="Plunkett M.H."/>
            <person name="Hondzo H."/>
            <person name="Barney B.M."/>
        </authorList>
    </citation>
    <scope>NUCLEOTIDE SEQUENCE [LARGE SCALE GENOMIC DNA]</scope>
    <source>
        <strain evidence="7 8">SAG 241.80</strain>
    </source>
</reference>